<organism evidence="2 3">
    <name type="scientific">Helicobacter ibis</name>
    <dbReference type="NCBI Taxonomy" id="2962633"/>
    <lineage>
        <taxon>Bacteria</taxon>
        <taxon>Pseudomonadati</taxon>
        <taxon>Campylobacterota</taxon>
        <taxon>Epsilonproteobacteria</taxon>
        <taxon>Campylobacterales</taxon>
        <taxon>Helicobacteraceae</taxon>
        <taxon>Helicobacter</taxon>
    </lineage>
</organism>
<evidence type="ECO:0000256" key="1">
    <source>
        <dbReference type="SAM" id="MobiDB-lite"/>
    </source>
</evidence>
<dbReference type="Proteomes" id="UP001210261">
    <property type="component" value="Unassembled WGS sequence"/>
</dbReference>
<feature type="compositionally biased region" description="Basic and acidic residues" evidence="1">
    <location>
        <begin position="274"/>
        <end position="285"/>
    </location>
</feature>
<sequence length="331" mass="38080">MISNTMQTTYKPFEIRSDYSVSYERIEAEKERIKNIQSQGQYRVESYLAPDSYENATSYLGAYVTSGNFKHDTNNPLSFKNDIKAEESLIAKSNMQNFLNTSNPAGISYKNTFGGYSIDENGFMGQDFLKASNLHSDYKIHKNALQAINDYFTTPIAREKDVYYPEFESIDIIAGLSHANGEFNFLFSDNKQHYTKEEIMQKGNGVFDASDFNTPLMQDYMTENGEFKREGILLMYAFKSDAFARAESPHTKLSEYGKFQRGMPSEYSPSGIVESEKEAKSPEEIQKENKDKLMDYYLKAIAKDESEDIHKESKYDSIIRDILKDSKKEEY</sequence>
<feature type="region of interest" description="Disordered" evidence="1">
    <location>
        <begin position="264"/>
        <end position="285"/>
    </location>
</feature>
<evidence type="ECO:0000313" key="2">
    <source>
        <dbReference type="EMBL" id="MDA3969216.1"/>
    </source>
</evidence>
<dbReference type="RefSeq" id="WP_271021546.1">
    <property type="nucleotide sequence ID" value="NZ_JAQHXR010000003.1"/>
</dbReference>
<proteinExistence type="predicted"/>
<keyword evidence="3" id="KW-1185">Reference proteome</keyword>
<comment type="caution">
    <text evidence="2">The sequence shown here is derived from an EMBL/GenBank/DDBJ whole genome shotgun (WGS) entry which is preliminary data.</text>
</comment>
<reference evidence="2 3" key="1">
    <citation type="submission" date="2023-01" db="EMBL/GenBank/DDBJ databases">
        <title>Description of Helicobacter ibis sp. nov. isolated from faecal droppings of black-faced ibis (Theristicus melanopis).</title>
        <authorList>
            <person name="Lopez-Cantillo M."/>
            <person name="Vidal-Veuthey B."/>
            <person name="Mella A."/>
            <person name="De La Haba R."/>
            <person name="Collado L."/>
        </authorList>
    </citation>
    <scope>NUCLEOTIDE SEQUENCE [LARGE SCALE GENOMIC DNA]</scope>
    <source>
        <strain evidence="2 3">A82</strain>
    </source>
</reference>
<protein>
    <submittedName>
        <fullName evidence="2">Uncharacterized protein</fullName>
    </submittedName>
</protein>
<accession>A0ABT4VEU2</accession>
<dbReference type="EMBL" id="JAQHXR010000003">
    <property type="protein sequence ID" value="MDA3969216.1"/>
    <property type="molecule type" value="Genomic_DNA"/>
</dbReference>
<evidence type="ECO:0000313" key="3">
    <source>
        <dbReference type="Proteomes" id="UP001210261"/>
    </source>
</evidence>
<name>A0ABT4VEU2_9HELI</name>
<gene>
    <name evidence="2" type="ORF">PF021_05935</name>
</gene>